<dbReference type="InterPro" id="IPR001173">
    <property type="entry name" value="Glyco_trans_2-like"/>
</dbReference>
<comment type="caution">
    <text evidence="2">The sequence shown here is derived from an EMBL/GenBank/DDBJ whole genome shotgun (WGS) entry which is preliminary data.</text>
</comment>
<evidence type="ECO:0000313" key="3">
    <source>
        <dbReference type="Proteomes" id="UP000294563"/>
    </source>
</evidence>
<organism evidence="2 3">
    <name type="scientific">Litoreibacter halocynthiae</name>
    <dbReference type="NCBI Taxonomy" id="1242689"/>
    <lineage>
        <taxon>Bacteria</taxon>
        <taxon>Pseudomonadati</taxon>
        <taxon>Pseudomonadota</taxon>
        <taxon>Alphaproteobacteria</taxon>
        <taxon>Rhodobacterales</taxon>
        <taxon>Roseobacteraceae</taxon>
        <taxon>Litoreibacter</taxon>
    </lineage>
</organism>
<keyword evidence="2" id="KW-0808">Transferase</keyword>
<dbReference type="PANTHER" id="PTHR43685:SF2">
    <property type="entry name" value="GLYCOSYLTRANSFERASE 2-LIKE DOMAIN-CONTAINING PROTEIN"/>
    <property type="match status" value="1"/>
</dbReference>
<evidence type="ECO:0000313" key="2">
    <source>
        <dbReference type="EMBL" id="TDT74109.1"/>
    </source>
</evidence>
<proteinExistence type="predicted"/>
<dbReference type="InterPro" id="IPR050834">
    <property type="entry name" value="Glycosyltransf_2"/>
</dbReference>
<dbReference type="RefSeq" id="WP_134015587.1">
    <property type="nucleotide sequence ID" value="NZ_SOBH01000003.1"/>
</dbReference>
<gene>
    <name evidence="2" type="ORF">BDE40_2896</name>
</gene>
<reference evidence="2 3" key="1">
    <citation type="submission" date="2019-03" db="EMBL/GenBank/DDBJ databases">
        <title>Genomic Encyclopedia of Archaeal and Bacterial Type Strains, Phase II (KMG-II): from individual species to whole genera.</title>
        <authorList>
            <person name="Goeker M."/>
        </authorList>
    </citation>
    <scope>NUCLEOTIDE SEQUENCE [LARGE SCALE GENOMIC DNA]</scope>
    <source>
        <strain evidence="2 3">DSM 29467</strain>
    </source>
</reference>
<dbReference type="Pfam" id="PF00535">
    <property type="entry name" value="Glycos_transf_2"/>
    <property type="match status" value="1"/>
</dbReference>
<dbReference type="Gene3D" id="3.90.550.10">
    <property type="entry name" value="Spore Coat Polysaccharide Biosynthesis Protein SpsA, Chain A"/>
    <property type="match status" value="1"/>
</dbReference>
<feature type="domain" description="Glycosyltransferase 2-like" evidence="1">
    <location>
        <begin position="4"/>
        <end position="128"/>
    </location>
</feature>
<sequence>MKISIVIPTRERSRYLRHSVQTALEIDDDNIEIIVSDNASSDGTKELMQEVDDRRLVYVNTGARLSMRQNFERAFEASTGDYLIFFGDDDGILPKQFPYLRELLEASRPDGLSWIKATYGWPIDGYGKKTGGVRFYRSNCFGSPKPFRGADNLRKLMTAEVSNLRPVPDIYHGCLSRAYMLKTSMDGNTVFDSAIPDVNLTYRSILKDGSFVGVNHPFSINGYSPASTGGGHGAEQNNHSDTNSSKIFAKENLADTMSDVCPHAGSVALAFFSTLETLRRNHALEKFEPDYLSWYRYVLGSTRKNPALAESMRGILRDHATATYTQSALTAALKGPSQTKRSPKERLARAHGQLHSFRVSAAEGAENTILTAAHTMDAILGQDFGAVLSGDMTSRLAWKAAKRRSMGFQRQL</sequence>
<dbReference type="SUPFAM" id="SSF53448">
    <property type="entry name" value="Nucleotide-diphospho-sugar transferases"/>
    <property type="match status" value="1"/>
</dbReference>
<keyword evidence="3" id="KW-1185">Reference proteome</keyword>
<dbReference type="PANTHER" id="PTHR43685">
    <property type="entry name" value="GLYCOSYLTRANSFERASE"/>
    <property type="match status" value="1"/>
</dbReference>
<dbReference type="AlphaFoldDB" id="A0A4R7LFY9"/>
<dbReference type="Proteomes" id="UP000294563">
    <property type="component" value="Unassembled WGS sequence"/>
</dbReference>
<dbReference type="OrthoDB" id="7665907at2"/>
<protein>
    <submittedName>
        <fullName evidence="2">Glycosyl transferase family 2</fullName>
    </submittedName>
</protein>
<name>A0A4R7LFY9_9RHOB</name>
<dbReference type="GO" id="GO:0016740">
    <property type="term" value="F:transferase activity"/>
    <property type="evidence" value="ECO:0007669"/>
    <property type="project" value="UniProtKB-KW"/>
</dbReference>
<evidence type="ECO:0000259" key="1">
    <source>
        <dbReference type="Pfam" id="PF00535"/>
    </source>
</evidence>
<dbReference type="InterPro" id="IPR029044">
    <property type="entry name" value="Nucleotide-diphossugar_trans"/>
</dbReference>
<dbReference type="CDD" id="cd00761">
    <property type="entry name" value="Glyco_tranf_GTA_type"/>
    <property type="match status" value="1"/>
</dbReference>
<accession>A0A4R7LFY9</accession>
<dbReference type="EMBL" id="SOBH01000003">
    <property type="protein sequence ID" value="TDT74109.1"/>
    <property type="molecule type" value="Genomic_DNA"/>
</dbReference>